<dbReference type="PANTHER" id="PTHR43775:SF7">
    <property type="entry name" value="FATTY ACID SYNTHASE"/>
    <property type="match status" value="1"/>
</dbReference>
<evidence type="ECO:0000256" key="37">
    <source>
        <dbReference type="ARBA" id="ARBA00047440"/>
    </source>
</evidence>
<comment type="catalytic activity">
    <reaction evidence="41">
        <text>(2E)-hexadecenoyl-[ACP] + NADPH + H(+) = hexadecanoyl-[ACP] + NADP(+)</text>
        <dbReference type="Rhea" id="RHEA:41912"/>
        <dbReference type="Rhea" id="RHEA-COMP:9651"/>
        <dbReference type="Rhea" id="RHEA-COMP:9652"/>
        <dbReference type="ChEBI" id="CHEBI:15378"/>
        <dbReference type="ChEBI" id="CHEBI:57783"/>
        <dbReference type="ChEBI" id="CHEBI:58349"/>
        <dbReference type="ChEBI" id="CHEBI:78481"/>
        <dbReference type="ChEBI" id="CHEBI:78483"/>
    </reaction>
    <physiologicalReaction direction="left-to-right" evidence="41">
        <dbReference type="Rhea" id="RHEA:41913"/>
    </physiologicalReaction>
</comment>
<evidence type="ECO:0000256" key="56">
    <source>
        <dbReference type="ARBA" id="ARBA00049109"/>
    </source>
</evidence>
<dbReference type="Gene3D" id="3.40.50.150">
    <property type="entry name" value="Vaccinia Virus protein VP39"/>
    <property type="match status" value="1"/>
</dbReference>
<keyword evidence="20" id="KW-0443">Lipid metabolism</keyword>
<sequence>MDPSLDHHEYCTGGFDPEDIVISGMSGRFPDSDSVGELKEGLYNKKDFIIFSDKRFEKGAYHSPYDSPALIKELDKLDADFFHVGYIQAHQMDPAARIHMEVVYEAIADAGIDATELKGAKIGVFNATTAEDTVKIGTADESFVTLFSIRTMNPNKTTYAFDFTGPSYTIDAACSSSAIALWSAVNSLRLNQIDAAIVSGCQVNLHPCMLAGYMGAGIISVTGNSIPFDAKSDGMIKAEAVTALFLQKAKVARRVYATIPAVRCYSAGHVPEGISVPSDAMQKKIMLDTLKEANVDIRDIDFVEAHGTGTQVGDKIELNALADIFCKNRSKPLLVGTIKSNIGHTEASSGICGVIKALLALENESIPPNIKFETPNPNSQALVDGKVVVVTEPTPFKKDYIPVSSLGFGGTLVQTLLKKNPIAPSGKKQESNIPRLILFPATTEEAIATIFEYVENTPNLPEEFFALLSKLSFTDSFLKPFRGYGLYQEGKSPIKEIRNLPLKKREVWYVMTGMGCQWPGMGLQLMKIEAFAKSLRKSAESLKPYGIDLFEILQPNSNALSLQRKITNSFISICAIQIALIDVLKFLGIKPDGIIGHSTGELLCAYADGCITAEQTILSSYFRGQAIESSNLSEGGMAAVGMSWSQAQKKCPKGIYPACDNASDSVTISGLKEPLEKFVEQLKQENVFVRLVNSHGFAFHCEYIHSASETLKKNMLKVITNPKPRSERWISSSFPESKWDSPECKLADANYFVHNLMSSVQFNDAIKRIPEDAIVIEIGPHFLLQSILKRAIGNQAYFAGLMKRNDPDNVQFFMDSIGKLYNEGLNPKIELLYPPVQFPVPRGTPMISDLIKWNHSQSFKVPKYTLKTNEYSRECRFDKEDAYILDHKIDGRSLFPATGYVFLAWDALASKLQKNLKEMSIVVENFKIQRATVITPQVLTKFYVNILDSSGRFEITEGKSVVASGFVYECKNMTFQEDPPEYTCTDLSMSSKDLYEELKRSGYEYGPHFQALVETNIEGTSGLVQWRGKWIPFLDSMLLFFGILSSDMGFCLPTGALYFRIDPSAFAAAIRSKEGSEEEGQEVEVQNLPVTYNKNTRTCRSVGIEISNLILDPAPHRRKDENPTLEEYTFVPYMSNYTPEYDVGHQFSVYFQACNELMRNIGKSLKKDVKQFQFPVDSKEDFCFEDYIEEVSENQHLLKSLKLAITNAGTLKEKRKEWFANYSRSAGKDMLNSALVNEDSLRIILEVITENTFRKLSVVEINRNFPVVLIPAAEILLKYSHIKFKKSFLIANKTSGVSQELLDEHDILLQSEDILKNLAKDKAQDLAISSFTCGPSSELKNLLRTLTSVIKKNGFIILFFKEKVNCAEQLISSICGEELLIHSQKLLEKFLQEESLVILCKISDPFGNSVYLLRPPSLVAPQKVLQITEDNYSWVERVKDELYKKDSGMVWLVSEDSPTNGIIGMVNCLKQEPGGERIRSVFICQKKQENNFPSFSLENPFYNHLVTKNLIMNVWRNESWGSFRHILIKETKIPRPVDYSYVNCRKYGDLSTFEWIESSVKYDDPKNKTLVHIYNSALNFRDVMLATGKLSIGTTRHLGLGNAVLGLEFSGRVDGTGKRVCGFAAARGMATAILAEPAYMLEVPDQWTLEEAATVPVVYATCYYSLIIRAKLQPGESVLIHSGTGGIGMAAISIAISLNCEVFTTVGNDEKRKFLKKKFPQLKDENIGSSRKTSFEKMIKERTKGKGVDVILNSLADDKFQASIRCIAKSGRFVEIGKYDLSLDREIGLKIFLENIAFHAVFLDQLFDSSPKTIQTIKETMNLIRDGIKSGVVKPLDRTVFDRNAIEEAFRYMAKGVHVGKVLLKIRDEEQSKIVVPKCLKLPAAPETLFYHNKVYIIIGGLGGFGMEVTKWIISRGGHNIILTSRYGARTPYHFFCLKKWQNQGANVQVSTLNVAIRSDADKLLKEASRIGPVGGIFNSAVVLKDAFMDCQTAEDYQQVCAPKAAASKNLDELSRKQSPPIDYFVCFSSISCGRGNAGQTNYGYANAVMERICEERRRAGLHGLAIQWGIIGEVGVVHRHMGDDAMIAGVVAQGVKSCLETMDAFCQQESPVVTTYVTAQQTKKSVQDDALQQIIRVVGYNELNMTRTLGEVGIDSIMGVEVKQILESYTEESISTQEMQDLTLDEIKALFEKADNERESTNAPALLATTNVKLPPILLHKDPVVTLNKDAPGEPVFIVNIGDTDVGSFQMLAKGLNRPLYALVWAEDAPVSNVESIASWCLQLIQKTVMCPFHVIGHSLSGSVVFEMAVQSERARMKMKTVTLLNGSDDLVGYLSKEDEETKDPEVAALYQFVQQFVSGAVPRLEDELMKITGQEERIRTVLNYITNSSSETVNKNELSEAASQYLQKYNLVKAYIPKTKLSKDISIIEDSSKLLANDVSTVKDLFGQICSGKISIHRIFYPSQLLAEKDVEQLIKTLQTIV</sequence>
<evidence type="ECO:0000256" key="62">
    <source>
        <dbReference type="ARBA" id="ARBA00049521"/>
    </source>
</evidence>
<dbReference type="PANTHER" id="PTHR43775">
    <property type="entry name" value="FATTY ACID SYNTHASE"/>
    <property type="match status" value="1"/>
</dbReference>
<dbReference type="GO" id="GO:0016297">
    <property type="term" value="F:fatty acyl-[ACP] hydrolase activity"/>
    <property type="evidence" value="ECO:0007669"/>
    <property type="project" value="UniProtKB-EC"/>
</dbReference>
<evidence type="ECO:0000256" key="42">
    <source>
        <dbReference type="ARBA" id="ARBA00047897"/>
    </source>
</evidence>
<keyword evidence="15" id="KW-0521">NADP</keyword>
<comment type="catalytic activity">
    <reaction evidence="47">
        <text>tetradecanoyl-[ACP] + H2O = tetradecanoate + holo-[ACP] + H(+)</text>
        <dbReference type="Rhea" id="RHEA:30123"/>
        <dbReference type="Rhea" id="RHEA-COMP:9648"/>
        <dbReference type="Rhea" id="RHEA-COMP:9685"/>
        <dbReference type="ChEBI" id="CHEBI:15377"/>
        <dbReference type="ChEBI" id="CHEBI:15378"/>
        <dbReference type="ChEBI" id="CHEBI:30807"/>
        <dbReference type="ChEBI" id="CHEBI:64479"/>
        <dbReference type="ChEBI" id="CHEBI:78477"/>
        <dbReference type="EC" id="3.1.2.14"/>
    </reaction>
    <physiologicalReaction direction="left-to-right" evidence="47">
        <dbReference type="Rhea" id="RHEA:30124"/>
    </physiologicalReaction>
</comment>
<dbReference type="PROSITE" id="PS52019">
    <property type="entry name" value="PKS_MFAS_DH"/>
    <property type="match status" value="1"/>
</dbReference>
<evidence type="ECO:0000256" key="28">
    <source>
        <dbReference type="ARBA" id="ARBA00023398"/>
    </source>
</evidence>
<dbReference type="Gene3D" id="3.30.70.3290">
    <property type="match status" value="1"/>
</dbReference>
<evidence type="ECO:0000259" key="65">
    <source>
        <dbReference type="PROSITE" id="PS52004"/>
    </source>
</evidence>
<keyword evidence="18" id="KW-0560">Oxidoreductase</keyword>
<keyword evidence="19" id="KW-0520">NAD</keyword>
<comment type="catalytic activity">
    <reaction evidence="31">
        <text>(3R)-hydroxybutanoyl-[ACP] = (2E)-butenoyl-[ACP] + H2O</text>
        <dbReference type="Rhea" id="RHEA:41808"/>
        <dbReference type="Rhea" id="RHEA-COMP:9626"/>
        <dbReference type="Rhea" id="RHEA-COMP:9627"/>
        <dbReference type="ChEBI" id="CHEBI:15377"/>
        <dbReference type="ChEBI" id="CHEBI:78451"/>
        <dbReference type="ChEBI" id="CHEBI:78453"/>
    </reaction>
    <physiologicalReaction direction="left-to-right" evidence="31">
        <dbReference type="Rhea" id="RHEA:41809"/>
    </physiologicalReaction>
</comment>
<evidence type="ECO:0000256" key="15">
    <source>
        <dbReference type="ARBA" id="ARBA00022857"/>
    </source>
</evidence>
<evidence type="ECO:0000256" key="6">
    <source>
        <dbReference type="ARBA" id="ARBA00013191"/>
    </source>
</evidence>
<evidence type="ECO:0000256" key="3">
    <source>
        <dbReference type="ARBA" id="ARBA00012480"/>
    </source>
</evidence>
<keyword evidence="17" id="KW-0007">Acetylation</keyword>
<keyword evidence="68" id="KW-1185">Reference proteome</keyword>
<dbReference type="Pfam" id="PF21089">
    <property type="entry name" value="PKS_DH_N"/>
    <property type="match status" value="1"/>
</dbReference>
<dbReference type="Pfam" id="PF00109">
    <property type="entry name" value="ketoacyl-synt"/>
    <property type="match status" value="1"/>
</dbReference>
<keyword evidence="10" id="KW-0597">Phosphoprotein</keyword>
<dbReference type="Gene3D" id="1.10.1200.10">
    <property type="entry name" value="ACP-like"/>
    <property type="match status" value="1"/>
</dbReference>
<name>A0AAV2A0J1_9ARAC</name>
<dbReference type="Gene3D" id="3.10.129.110">
    <property type="entry name" value="Polyketide synthase dehydratase"/>
    <property type="match status" value="1"/>
</dbReference>
<evidence type="ECO:0000256" key="23">
    <source>
        <dbReference type="ARBA" id="ARBA00023332"/>
    </source>
</evidence>
<evidence type="ECO:0000256" key="14">
    <source>
        <dbReference type="ARBA" id="ARBA00022832"/>
    </source>
</evidence>
<dbReference type="Pfam" id="PF00975">
    <property type="entry name" value="Thioesterase"/>
    <property type="match status" value="1"/>
</dbReference>
<comment type="catalytic activity">
    <reaction evidence="57">
        <text>(2E)-tetradecenoyl-[ACP] + NADPH + H(+) = tetradecanoyl-[ACP] + NADP(+)</text>
        <dbReference type="Rhea" id="RHEA:41896"/>
        <dbReference type="Rhea" id="RHEA-COMP:9647"/>
        <dbReference type="Rhea" id="RHEA-COMP:9648"/>
        <dbReference type="ChEBI" id="CHEBI:15378"/>
        <dbReference type="ChEBI" id="CHEBI:57783"/>
        <dbReference type="ChEBI" id="CHEBI:58349"/>
        <dbReference type="ChEBI" id="CHEBI:78475"/>
        <dbReference type="ChEBI" id="CHEBI:78477"/>
    </reaction>
    <physiologicalReaction direction="left-to-right" evidence="57">
        <dbReference type="Rhea" id="RHEA:41897"/>
    </physiologicalReaction>
</comment>
<evidence type="ECO:0000256" key="34">
    <source>
        <dbReference type="ARBA" id="ARBA00047300"/>
    </source>
</evidence>
<dbReference type="GO" id="GO:0004316">
    <property type="term" value="F:3-oxoacyl-[acyl-carrier-protein] reductase (NADPH) activity"/>
    <property type="evidence" value="ECO:0007669"/>
    <property type="project" value="UniProtKB-EC"/>
</dbReference>
<dbReference type="InterPro" id="IPR014043">
    <property type="entry name" value="Acyl_transferase_dom"/>
</dbReference>
<comment type="catalytic activity">
    <reaction evidence="49">
        <text>a fatty acyl-[ACP] + malonyl-[ACP] + H(+) = a 3-oxoacyl-[ACP] + holo-[ACP] + CO2</text>
        <dbReference type="Rhea" id="RHEA:22836"/>
        <dbReference type="Rhea" id="RHEA-COMP:9623"/>
        <dbReference type="Rhea" id="RHEA-COMP:9685"/>
        <dbReference type="Rhea" id="RHEA-COMP:9916"/>
        <dbReference type="Rhea" id="RHEA-COMP:14125"/>
        <dbReference type="ChEBI" id="CHEBI:15378"/>
        <dbReference type="ChEBI" id="CHEBI:16526"/>
        <dbReference type="ChEBI" id="CHEBI:64479"/>
        <dbReference type="ChEBI" id="CHEBI:78449"/>
        <dbReference type="ChEBI" id="CHEBI:78776"/>
        <dbReference type="ChEBI" id="CHEBI:138651"/>
        <dbReference type="EC" id="2.3.1.41"/>
    </reaction>
    <physiologicalReaction direction="left-to-right" evidence="49">
        <dbReference type="Rhea" id="RHEA:22837"/>
    </physiologicalReaction>
</comment>
<dbReference type="InterPro" id="IPR049900">
    <property type="entry name" value="PKS_mFAS_DH"/>
</dbReference>
<evidence type="ECO:0000256" key="50">
    <source>
        <dbReference type="ARBA" id="ARBA00048571"/>
    </source>
</evidence>
<evidence type="ECO:0000256" key="47">
    <source>
        <dbReference type="ARBA" id="ARBA00048289"/>
    </source>
</evidence>
<dbReference type="EC" id="3.1.2.14" evidence="3"/>
<dbReference type="EC" id="1.1.1.100" evidence="5"/>
<evidence type="ECO:0000256" key="10">
    <source>
        <dbReference type="ARBA" id="ARBA00022553"/>
    </source>
</evidence>
<dbReference type="InterPro" id="IPR029063">
    <property type="entry name" value="SAM-dependent_MTases_sf"/>
</dbReference>
<dbReference type="GO" id="GO:0004313">
    <property type="term" value="F:[acyl-carrier-protein] S-acetyltransferase activity"/>
    <property type="evidence" value="ECO:0007669"/>
    <property type="project" value="UniProtKB-EC"/>
</dbReference>
<dbReference type="Gene3D" id="3.40.50.1820">
    <property type="entry name" value="alpha/beta hydrolase"/>
    <property type="match status" value="1"/>
</dbReference>
<dbReference type="SUPFAM" id="SSF47336">
    <property type="entry name" value="ACP-like"/>
    <property type="match status" value="1"/>
</dbReference>
<comment type="catalytic activity">
    <reaction evidence="29">
        <text>(3R)-hydroxyoctadecanoyl-[ACP] = (2E)-octadecenoyl-[ACP] + H2O</text>
        <dbReference type="Rhea" id="RHEA:41924"/>
        <dbReference type="Rhea" id="RHEA-COMP:9654"/>
        <dbReference type="Rhea" id="RHEA-COMP:9655"/>
        <dbReference type="ChEBI" id="CHEBI:15377"/>
        <dbReference type="ChEBI" id="CHEBI:78488"/>
        <dbReference type="ChEBI" id="CHEBI:78489"/>
    </reaction>
    <physiologicalReaction direction="left-to-right" evidence="29">
        <dbReference type="Rhea" id="RHEA:41925"/>
    </physiologicalReaction>
</comment>
<dbReference type="InterPro" id="IPR013968">
    <property type="entry name" value="PKS_KR"/>
</dbReference>
<dbReference type="Gene3D" id="3.40.366.10">
    <property type="entry name" value="Malonyl-Coenzyme A Acyl Carrier Protein, domain 2"/>
    <property type="match status" value="1"/>
</dbReference>
<evidence type="ECO:0000256" key="12">
    <source>
        <dbReference type="ARBA" id="ARBA00022799"/>
    </source>
</evidence>
<evidence type="ECO:0000256" key="30">
    <source>
        <dbReference type="ARBA" id="ARBA00023401"/>
    </source>
</evidence>
<feature type="region of interest" description="N-terminal hotdog fold" evidence="64">
    <location>
        <begin position="855"/>
        <end position="975"/>
    </location>
</feature>
<evidence type="ECO:0000256" key="41">
    <source>
        <dbReference type="ARBA" id="ARBA00047810"/>
    </source>
</evidence>
<comment type="catalytic activity">
    <reaction evidence="39">
        <text>(2E)-butenoyl-[ACP] + NADPH + H(+) = butanoyl-[ACP] + NADP(+)</text>
        <dbReference type="Rhea" id="RHEA:41812"/>
        <dbReference type="Rhea" id="RHEA-COMP:9627"/>
        <dbReference type="Rhea" id="RHEA-COMP:9628"/>
        <dbReference type="ChEBI" id="CHEBI:15378"/>
        <dbReference type="ChEBI" id="CHEBI:57783"/>
        <dbReference type="ChEBI" id="CHEBI:58349"/>
        <dbReference type="ChEBI" id="CHEBI:78453"/>
        <dbReference type="ChEBI" id="CHEBI:78454"/>
    </reaction>
    <physiologicalReaction direction="left-to-right" evidence="39">
        <dbReference type="Rhea" id="RHEA:41813"/>
    </physiologicalReaction>
</comment>
<dbReference type="SUPFAM" id="SSF55048">
    <property type="entry name" value="Probable ACP-binding domain of malonyl-CoA ACP transacylase"/>
    <property type="match status" value="1"/>
</dbReference>
<comment type="catalytic activity">
    <reaction evidence="24">
        <text>(3R)-hydroxydodecanoyl-[ACP] = (2E)-dodecenoyl-[ACP] + H2O</text>
        <dbReference type="Rhea" id="RHEA:41876"/>
        <dbReference type="Rhea" id="RHEA-COMP:9642"/>
        <dbReference type="Rhea" id="RHEA-COMP:9643"/>
        <dbReference type="ChEBI" id="CHEBI:15377"/>
        <dbReference type="ChEBI" id="CHEBI:78470"/>
        <dbReference type="ChEBI" id="CHEBI:78472"/>
    </reaction>
    <physiologicalReaction direction="left-to-right" evidence="24">
        <dbReference type="Rhea" id="RHEA:41877"/>
    </physiologicalReaction>
</comment>
<dbReference type="GO" id="GO:0141148">
    <property type="term" value="F:enoyl-[acyl-carrier-protein] reductase (NADPH) activity"/>
    <property type="evidence" value="ECO:0007669"/>
    <property type="project" value="UniProtKB-EC"/>
</dbReference>
<feature type="domain" description="PKS/mFAS DH" evidence="66">
    <location>
        <begin position="855"/>
        <end position="1120"/>
    </location>
</feature>
<evidence type="ECO:0000256" key="64">
    <source>
        <dbReference type="PROSITE-ProRule" id="PRU01363"/>
    </source>
</evidence>
<comment type="catalytic activity">
    <reaction evidence="27">
        <text>a (3R)-hydroxyacyl-[ACP] = a (2E)-enoyl-[ACP] + H2O</text>
        <dbReference type="Rhea" id="RHEA:13097"/>
        <dbReference type="Rhea" id="RHEA-COMP:9925"/>
        <dbReference type="Rhea" id="RHEA-COMP:9945"/>
        <dbReference type="ChEBI" id="CHEBI:15377"/>
        <dbReference type="ChEBI" id="CHEBI:78784"/>
        <dbReference type="ChEBI" id="CHEBI:78827"/>
        <dbReference type="EC" id="4.2.1.59"/>
    </reaction>
    <physiologicalReaction direction="left-to-right" evidence="27">
        <dbReference type="Rhea" id="RHEA:13098"/>
    </physiologicalReaction>
</comment>
<comment type="catalytic activity">
    <reaction evidence="37">
        <text>3-oxodecanoyl-[ACP] + NADPH + H(+) = (3R)-hydroxydecanoyl-[ACP] + NADP(+)</text>
        <dbReference type="Rhea" id="RHEA:41856"/>
        <dbReference type="Rhea" id="RHEA-COMP:9637"/>
        <dbReference type="Rhea" id="RHEA-COMP:9638"/>
        <dbReference type="ChEBI" id="CHEBI:15378"/>
        <dbReference type="ChEBI" id="CHEBI:57783"/>
        <dbReference type="ChEBI" id="CHEBI:58349"/>
        <dbReference type="ChEBI" id="CHEBI:78464"/>
        <dbReference type="ChEBI" id="CHEBI:78466"/>
    </reaction>
    <physiologicalReaction direction="left-to-right" evidence="37">
        <dbReference type="Rhea" id="RHEA:41857"/>
    </physiologicalReaction>
</comment>
<keyword evidence="9" id="KW-0444">Lipid biosynthesis</keyword>
<dbReference type="InterPro" id="IPR036291">
    <property type="entry name" value="NAD(P)-bd_dom_sf"/>
</dbReference>
<keyword evidence="11" id="KW-0808">Transferase</keyword>
<comment type="catalytic activity">
    <reaction evidence="60">
        <text>3-oxooctanoyl-[ACP] + NADPH + H(+) = (3R)-hydroxyoctanoyl-[ACP] + NADP(+)</text>
        <dbReference type="Rhea" id="RHEA:41840"/>
        <dbReference type="Rhea" id="RHEA-COMP:9633"/>
        <dbReference type="Rhea" id="RHEA-COMP:9634"/>
        <dbReference type="ChEBI" id="CHEBI:15378"/>
        <dbReference type="ChEBI" id="CHEBI:57783"/>
        <dbReference type="ChEBI" id="CHEBI:58349"/>
        <dbReference type="ChEBI" id="CHEBI:78460"/>
        <dbReference type="ChEBI" id="CHEBI:78461"/>
    </reaction>
    <physiologicalReaction direction="left-to-right" evidence="60">
        <dbReference type="Rhea" id="RHEA:41841"/>
    </physiologicalReaction>
</comment>
<evidence type="ECO:0000256" key="55">
    <source>
        <dbReference type="ARBA" id="ARBA00049019"/>
    </source>
</evidence>
<comment type="catalytic activity">
    <reaction evidence="42">
        <text>(2E)-hexenoyl-[ACP] + NADPH + H(+) = hexanoyl-[ACP] + NADP(+)</text>
        <dbReference type="Rhea" id="RHEA:41832"/>
        <dbReference type="Rhea" id="RHEA-COMP:9631"/>
        <dbReference type="Rhea" id="RHEA-COMP:9632"/>
        <dbReference type="ChEBI" id="CHEBI:15378"/>
        <dbReference type="ChEBI" id="CHEBI:57783"/>
        <dbReference type="ChEBI" id="CHEBI:58349"/>
        <dbReference type="ChEBI" id="CHEBI:78458"/>
        <dbReference type="ChEBI" id="CHEBI:78459"/>
    </reaction>
    <physiologicalReaction direction="left-to-right" evidence="42">
        <dbReference type="Rhea" id="RHEA:41833"/>
    </physiologicalReaction>
</comment>
<comment type="pathway">
    <text evidence="1">Lipid metabolism.</text>
</comment>
<dbReference type="EC" id="2.3.1.41" evidence="6"/>
<dbReference type="SUPFAM" id="SSF53474">
    <property type="entry name" value="alpha/beta-Hydrolases"/>
    <property type="match status" value="1"/>
</dbReference>
<evidence type="ECO:0000256" key="59">
    <source>
        <dbReference type="ARBA" id="ARBA00049414"/>
    </source>
</evidence>
<dbReference type="Pfam" id="PF16197">
    <property type="entry name" value="KAsynt_C_assoc"/>
    <property type="match status" value="1"/>
</dbReference>
<dbReference type="Pfam" id="PF13602">
    <property type="entry name" value="ADH_zinc_N_2"/>
    <property type="match status" value="1"/>
</dbReference>
<comment type="catalytic activity">
    <reaction evidence="36">
        <text>a (3R)-hydroxyacyl-[ACP] + NADP(+) = a 3-oxoacyl-[ACP] + NADPH + H(+)</text>
        <dbReference type="Rhea" id="RHEA:17397"/>
        <dbReference type="Rhea" id="RHEA-COMP:9916"/>
        <dbReference type="Rhea" id="RHEA-COMP:9945"/>
        <dbReference type="ChEBI" id="CHEBI:15378"/>
        <dbReference type="ChEBI" id="CHEBI:57783"/>
        <dbReference type="ChEBI" id="CHEBI:58349"/>
        <dbReference type="ChEBI" id="CHEBI:78776"/>
        <dbReference type="ChEBI" id="CHEBI:78827"/>
        <dbReference type="EC" id="1.1.1.100"/>
    </reaction>
    <physiologicalReaction direction="right-to-left" evidence="36">
        <dbReference type="Rhea" id="RHEA:17399"/>
    </physiologicalReaction>
</comment>
<evidence type="ECO:0000256" key="19">
    <source>
        <dbReference type="ARBA" id="ARBA00023027"/>
    </source>
</evidence>
<dbReference type="PROSITE" id="PS00606">
    <property type="entry name" value="KS3_1"/>
    <property type="match status" value="1"/>
</dbReference>
<keyword evidence="16" id="KW-0663">Pyridoxal phosphate</keyword>
<comment type="catalytic activity">
    <reaction evidence="56">
        <text>decanoyl-[ACP] + malonyl-[ACP] + H(+) = 3-oxododecanoyl-[ACP] + holo-[ACP] + CO2</text>
        <dbReference type="Rhea" id="RHEA:41868"/>
        <dbReference type="Rhea" id="RHEA-COMP:9623"/>
        <dbReference type="Rhea" id="RHEA-COMP:9640"/>
        <dbReference type="Rhea" id="RHEA-COMP:9641"/>
        <dbReference type="Rhea" id="RHEA-COMP:9685"/>
        <dbReference type="ChEBI" id="CHEBI:15378"/>
        <dbReference type="ChEBI" id="CHEBI:16526"/>
        <dbReference type="ChEBI" id="CHEBI:64479"/>
        <dbReference type="ChEBI" id="CHEBI:78449"/>
        <dbReference type="ChEBI" id="CHEBI:78468"/>
        <dbReference type="ChEBI" id="CHEBI:78469"/>
    </reaction>
    <physiologicalReaction direction="left-to-right" evidence="56">
        <dbReference type="Rhea" id="RHEA:41869"/>
    </physiologicalReaction>
</comment>
<dbReference type="SMART" id="SM00825">
    <property type="entry name" value="PKS_KS"/>
    <property type="match status" value="1"/>
</dbReference>
<evidence type="ECO:0000256" key="46">
    <source>
        <dbReference type="ARBA" id="ARBA00048281"/>
    </source>
</evidence>
<dbReference type="Gene3D" id="3.40.50.720">
    <property type="entry name" value="NAD(P)-binding Rossmann-like Domain"/>
    <property type="match status" value="1"/>
</dbReference>
<comment type="catalytic activity">
    <reaction evidence="25">
        <text>(3R)-hydroxyhexanoyl-[ACP] = (2E)-hexenoyl-[ACP] + H2O</text>
        <dbReference type="Rhea" id="RHEA:41828"/>
        <dbReference type="Rhea" id="RHEA-COMP:9630"/>
        <dbReference type="Rhea" id="RHEA-COMP:9631"/>
        <dbReference type="ChEBI" id="CHEBI:15377"/>
        <dbReference type="ChEBI" id="CHEBI:78457"/>
        <dbReference type="ChEBI" id="CHEBI:78458"/>
    </reaction>
    <physiologicalReaction direction="left-to-right" evidence="25">
        <dbReference type="Rhea" id="RHEA:41829"/>
    </physiologicalReaction>
</comment>
<evidence type="ECO:0000256" key="53">
    <source>
        <dbReference type="ARBA" id="ARBA00048704"/>
    </source>
</evidence>
<feature type="region of interest" description="C-terminal hotdog fold" evidence="64">
    <location>
        <begin position="985"/>
        <end position="1120"/>
    </location>
</feature>
<comment type="catalytic activity">
    <reaction evidence="58">
        <text>3-oxododecanoyl-[ACP] + NADPH + H(+) = (3R)-hydroxydodecanoyl-[ACP] + NADP(+)</text>
        <dbReference type="Rhea" id="RHEA:41872"/>
        <dbReference type="Rhea" id="RHEA-COMP:9641"/>
        <dbReference type="Rhea" id="RHEA-COMP:9642"/>
        <dbReference type="ChEBI" id="CHEBI:15378"/>
        <dbReference type="ChEBI" id="CHEBI:57783"/>
        <dbReference type="ChEBI" id="CHEBI:58349"/>
        <dbReference type="ChEBI" id="CHEBI:78469"/>
        <dbReference type="ChEBI" id="CHEBI:78470"/>
    </reaction>
    <physiologicalReaction direction="left-to-right" evidence="58">
        <dbReference type="Rhea" id="RHEA:41873"/>
    </physiologicalReaction>
</comment>
<comment type="catalytic activity">
    <reaction evidence="63">
        <text>octanoyl-[ACP] + malonyl-[ACP] + H(+) = 3-oxodecanoyl-[ACP] + holo-[ACP] + CO2</text>
        <dbReference type="Rhea" id="RHEA:41852"/>
        <dbReference type="Rhea" id="RHEA-COMP:9623"/>
        <dbReference type="Rhea" id="RHEA-COMP:9636"/>
        <dbReference type="Rhea" id="RHEA-COMP:9637"/>
        <dbReference type="Rhea" id="RHEA-COMP:9685"/>
        <dbReference type="ChEBI" id="CHEBI:15378"/>
        <dbReference type="ChEBI" id="CHEBI:16526"/>
        <dbReference type="ChEBI" id="CHEBI:64479"/>
        <dbReference type="ChEBI" id="CHEBI:78449"/>
        <dbReference type="ChEBI" id="CHEBI:78463"/>
        <dbReference type="ChEBI" id="CHEBI:78464"/>
    </reaction>
    <physiologicalReaction direction="left-to-right" evidence="63">
        <dbReference type="Rhea" id="RHEA:41853"/>
    </physiologicalReaction>
</comment>
<evidence type="ECO:0000256" key="24">
    <source>
        <dbReference type="ARBA" id="ARBA00023351"/>
    </source>
</evidence>
<dbReference type="PROSITE" id="PS52004">
    <property type="entry name" value="KS3_2"/>
    <property type="match status" value="1"/>
</dbReference>
<evidence type="ECO:0000256" key="17">
    <source>
        <dbReference type="ARBA" id="ARBA00022990"/>
    </source>
</evidence>
<dbReference type="InterPro" id="IPR014030">
    <property type="entry name" value="Ketoacyl_synth_N"/>
</dbReference>
<feature type="active site" description="Proton acceptor; for dehydratase activity" evidence="64">
    <location>
        <position position="887"/>
    </location>
</feature>
<evidence type="ECO:0000256" key="11">
    <source>
        <dbReference type="ARBA" id="ARBA00022679"/>
    </source>
</evidence>
<organism evidence="67 68">
    <name type="scientific">Larinioides sclopetarius</name>
    <dbReference type="NCBI Taxonomy" id="280406"/>
    <lineage>
        <taxon>Eukaryota</taxon>
        <taxon>Metazoa</taxon>
        <taxon>Ecdysozoa</taxon>
        <taxon>Arthropoda</taxon>
        <taxon>Chelicerata</taxon>
        <taxon>Arachnida</taxon>
        <taxon>Araneae</taxon>
        <taxon>Araneomorphae</taxon>
        <taxon>Entelegynae</taxon>
        <taxon>Araneoidea</taxon>
        <taxon>Araneidae</taxon>
        <taxon>Larinioides</taxon>
    </lineage>
</organism>
<dbReference type="InterPro" id="IPR049552">
    <property type="entry name" value="PKS_DH_N"/>
</dbReference>
<evidence type="ECO:0000256" key="9">
    <source>
        <dbReference type="ARBA" id="ARBA00022516"/>
    </source>
</evidence>
<dbReference type="InterPro" id="IPR029058">
    <property type="entry name" value="AB_hydrolase_fold"/>
</dbReference>
<comment type="function">
    <text evidence="32">Fatty acid synthetase is a multifunctional enzyme that catalyzes the de novo biosynthesis of long-chain saturated fatty acids starting from acetyl-CoA and malonyl-CoA in the presence of NADPH. This multifunctional protein contains 7 catalytic activities and a site for the binding of the prosthetic group 4'-phosphopantetheine of the acyl carrier protein ([ACP]) domain.</text>
</comment>
<dbReference type="InterPro" id="IPR032821">
    <property type="entry name" value="PKS_assoc"/>
</dbReference>
<evidence type="ECO:0000256" key="2">
    <source>
        <dbReference type="ARBA" id="ARBA00012004"/>
    </source>
</evidence>
<dbReference type="InterPro" id="IPR018201">
    <property type="entry name" value="Ketoacyl_synth_AS"/>
</dbReference>
<keyword evidence="12" id="KW-0702">S-nitrosylation</keyword>
<protein>
    <recommendedName>
        <fullName evidence="7">Fatty acid synthase</fullName>
        <ecNumber evidence="5">1.1.1.100</ecNumber>
        <ecNumber evidence="2">1.3.1.39</ecNumber>
        <ecNumber evidence="6">2.3.1.41</ecNumber>
        <ecNumber evidence="4">2.3.1.85</ecNumber>
        <ecNumber evidence="3">3.1.2.14</ecNumber>
    </recommendedName>
</protein>
<dbReference type="InterPro" id="IPR011032">
    <property type="entry name" value="GroES-like_sf"/>
</dbReference>
<comment type="caution">
    <text evidence="67">The sequence shown here is derived from an EMBL/GenBank/DDBJ whole genome shotgun (WGS) entry which is preliminary data.</text>
</comment>
<evidence type="ECO:0000256" key="63">
    <source>
        <dbReference type="ARBA" id="ARBA00049533"/>
    </source>
</evidence>
<evidence type="ECO:0000256" key="27">
    <source>
        <dbReference type="ARBA" id="ARBA00023394"/>
    </source>
</evidence>
<keyword evidence="13" id="KW-0378">Hydrolase</keyword>
<evidence type="ECO:0000256" key="4">
    <source>
        <dbReference type="ARBA" id="ARBA00012873"/>
    </source>
</evidence>
<dbReference type="CDD" id="cd00833">
    <property type="entry name" value="PKS"/>
    <property type="match status" value="1"/>
</dbReference>
<evidence type="ECO:0000256" key="51">
    <source>
        <dbReference type="ARBA" id="ARBA00048650"/>
    </source>
</evidence>
<dbReference type="InterPro" id="IPR001227">
    <property type="entry name" value="Ac_transferase_dom_sf"/>
</dbReference>
<comment type="catalytic activity">
    <reaction evidence="50">
        <text>3-oxohexanoyl-[ACP] + NADPH + H(+) = (3R)-hydroxyhexanoyl-[ACP] + NADP(+)</text>
        <dbReference type="Rhea" id="RHEA:41824"/>
        <dbReference type="Rhea" id="RHEA-COMP:9629"/>
        <dbReference type="Rhea" id="RHEA-COMP:9630"/>
        <dbReference type="ChEBI" id="CHEBI:15378"/>
        <dbReference type="ChEBI" id="CHEBI:57783"/>
        <dbReference type="ChEBI" id="CHEBI:58349"/>
        <dbReference type="ChEBI" id="CHEBI:78456"/>
        <dbReference type="ChEBI" id="CHEBI:78457"/>
    </reaction>
    <physiologicalReaction direction="left-to-right" evidence="50">
        <dbReference type="Rhea" id="RHEA:41825"/>
    </physiologicalReaction>
</comment>
<evidence type="ECO:0000256" key="5">
    <source>
        <dbReference type="ARBA" id="ARBA00012948"/>
    </source>
</evidence>
<dbReference type="CDD" id="cd05195">
    <property type="entry name" value="enoyl_red"/>
    <property type="match status" value="1"/>
</dbReference>
<proteinExistence type="predicted"/>
<comment type="catalytic activity">
    <reaction evidence="54">
        <text>3-oxotetradecanoyl-[ACP] + NADPH + H(+) = (3R)-hydroxytetradecanoyl-[ACP] + NADP(+)</text>
        <dbReference type="Rhea" id="RHEA:41888"/>
        <dbReference type="Rhea" id="RHEA-COMP:9645"/>
        <dbReference type="Rhea" id="RHEA-COMP:9646"/>
        <dbReference type="ChEBI" id="CHEBI:15378"/>
        <dbReference type="ChEBI" id="CHEBI:57783"/>
        <dbReference type="ChEBI" id="CHEBI:58349"/>
        <dbReference type="ChEBI" id="CHEBI:78473"/>
        <dbReference type="ChEBI" id="CHEBI:78474"/>
    </reaction>
    <physiologicalReaction direction="left-to-right" evidence="54">
        <dbReference type="Rhea" id="RHEA:41889"/>
    </physiologicalReaction>
</comment>
<comment type="catalytic activity">
    <reaction evidence="52">
        <text>holo-[ACP] + acetyl-CoA = acetyl-[ACP] + CoA</text>
        <dbReference type="Rhea" id="RHEA:41788"/>
        <dbReference type="Rhea" id="RHEA-COMP:9621"/>
        <dbReference type="Rhea" id="RHEA-COMP:9685"/>
        <dbReference type="ChEBI" id="CHEBI:57287"/>
        <dbReference type="ChEBI" id="CHEBI:57288"/>
        <dbReference type="ChEBI" id="CHEBI:64479"/>
        <dbReference type="ChEBI" id="CHEBI:78446"/>
        <dbReference type="EC" id="2.3.1.38"/>
    </reaction>
    <physiologicalReaction direction="left-to-right" evidence="52">
        <dbReference type="Rhea" id="RHEA:41789"/>
    </physiologicalReaction>
</comment>
<evidence type="ECO:0000259" key="66">
    <source>
        <dbReference type="PROSITE" id="PS52019"/>
    </source>
</evidence>
<evidence type="ECO:0000256" key="31">
    <source>
        <dbReference type="ARBA" id="ARBA00023402"/>
    </source>
</evidence>
<dbReference type="SUPFAM" id="SSF50129">
    <property type="entry name" value="GroES-like"/>
    <property type="match status" value="1"/>
</dbReference>
<dbReference type="GO" id="GO:0004312">
    <property type="term" value="F:fatty acid synthase activity"/>
    <property type="evidence" value="ECO:0007669"/>
    <property type="project" value="UniProtKB-EC"/>
</dbReference>
<dbReference type="SUPFAM" id="SSF53901">
    <property type="entry name" value="Thiolase-like"/>
    <property type="match status" value="1"/>
</dbReference>
<dbReference type="InterPro" id="IPR001031">
    <property type="entry name" value="Thioesterase"/>
</dbReference>
<feature type="domain" description="Ketosynthase family 3 (KS3)" evidence="65">
    <location>
        <begin position="17"/>
        <end position="419"/>
    </location>
</feature>
<evidence type="ECO:0000256" key="36">
    <source>
        <dbReference type="ARBA" id="ARBA00047400"/>
    </source>
</evidence>
<evidence type="ECO:0000256" key="57">
    <source>
        <dbReference type="ARBA" id="ARBA00049171"/>
    </source>
</evidence>
<comment type="catalytic activity">
    <reaction evidence="44">
        <text>acetyl-[ACP] + malonyl-[ACP] + H(+) = 3-oxobutanoyl-[ACP] + holo-[ACP] + CO2</text>
        <dbReference type="Rhea" id="RHEA:41800"/>
        <dbReference type="Rhea" id="RHEA-COMP:9621"/>
        <dbReference type="Rhea" id="RHEA-COMP:9623"/>
        <dbReference type="Rhea" id="RHEA-COMP:9625"/>
        <dbReference type="Rhea" id="RHEA-COMP:9685"/>
        <dbReference type="ChEBI" id="CHEBI:15378"/>
        <dbReference type="ChEBI" id="CHEBI:16526"/>
        <dbReference type="ChEBI" id="CHEBI:64479"/>
        <dbReference type="ChEBI" id="CHEBI:78446"/>
        <dbReference type="ChEBI" id="CHEBI:78449"/>
        <dbReference type="ChEBI" id="CHEBI:78450"/>
    </reaction>
    <physiologicalReaction direction="left-to-right" evidence="44">
        <dbReference type="Rhea" id="RHEA:41801"/>
    </physiologicalReaction>
</comment>
<dbReference type="EC" id="1.3.1.39" evidence="2"/>
<evidence type="ECO:0000256" key="52">
    <source>
        <dbReference type="ARBA" id="ARBA00048691"/>
    </source>
</evidence>
<accession>A0AAV2A0J1</accession>
<evidence type="ECO:0000256" key="16">
    <source>
        <dbReference type="ARBA" id="ARBA00022898"/>
    </source>
</evidence>
<evidence type="ECO:0000313" key="68">
    <source>
        <dbReference type="Proteomes" id="UP001497382"/>
    </source>
</evidence>
<dbReference type="EC" id="2.3.1.85" evidence="4"/>
<comment type="catalytic activity">
    <reaction evidence="26">
        <text>(3R)-hydroxydecanoyl-[ACP] = (2E)-decenoyl-[ACP] + H2O</text>
        <dbReference type="Rhea" id="RHEA:41860"/>
        <dbReference type="Rhea" id="RHEA-COMP:9638"/>
        <dbReference type="Rhea" id="RHEA-COMP:9639"/>
        <dbReference type="ChEBI" id="CHEBI:15377"/>
        <dbReference type="ChEBI" id="CHEBI:78466"/>
        <dbReference type="ChEBI" id="CHEBI:78467"/>
    </reaction>
    <physiologicalReaction direction="left-to-right" evidence="26">
        <dbReference type="Rhea" id="RHEA:41861"/>
    </physiologicalReaction>
</comment>
<keyword evidence="8" id="KW-0596">Phosphopantetheine</keyword>
<evidence type="ECO:0000256" key="43">
    <source>
        <dbReference type="ARBA" id="ARBA00047953"/>
    </source>
</evidence>
<dbReference type="InterPro" id="IPR057326">
    <property type="entry name" value="KR_dom"/>
</dbReference>
<dbReference type="SUPFAM" id="SSF51735">
    <property type="entry name" value="NAD(P)-binding Rossmann-fold domains"/>
    <property type="match status" value="2"/>
</dbReference>
<dbReference type="SUPFAM" id="SSF52151">
    <property type="entry name" value="FabD/lysophospholipase-like"/>
    <property type="match status" value="1"/>
</dbReference>
<dbReference type="Gene3D" id="3.90.180.10">
    <property type="entry name" value="Medium-chain alcohol dehydrogenases, catalytic domain"/>
    <property type="match status" value="1"/>
</dbReference>
<evidence type="ECO:0000256" key="35">
    <source>
        <dbReference type="ARBA" id="ARBA00047394"/>
    </source>
</evidence>
<dbReference type="GO" id="GO:0019171">
    <property type="term" value="F:(3R)-hydroxyacyl-[acyl-carrier-protein] dehydratase activity"/>
    <property type="evidence" value="ECO:0007669"/>
    <property type="project" value="UniProtKB-EC"/>
</dbReference>
<evidence type="ECO:0000256" key="60">
    <source>
        <dbReference type="ARBA" id="ARBA00049422"/>
    </source>
</evidence>
<evidence type="ECO:0000256" key="29">
    <source>
        <dbReference type="ARBA" id="ARBA00023399"/>
    </source>
</evidence>
<evidence type="ECO:0000256" key="32">
    <source>
        <dbReference type="ARBA" id="ARBA00023442"/>
    </source>
</evidence>
<dbReference type="Gene3D" id="3.40.47.10">
    <property type="match status" value="1"/>
</dbReference>
<evidence type="ECO:0000256" key="8">
    <source>
        <dbReference type="ARBA" id="ARBA00022450"/>
    </source>
</evidence>
<dbReference type="InterPro" id="IPR016035">
    <property type="entry name" value="Acyl_Trfase/lysoPLipase"/>
</dbReference>
<comment type="catalytic activity">
    <reaction evidence="43">
        <text>3-oxobutanoyl-[ACP] + NADPH + H(+) = (3R)-hydroxybutanoyl-[ACP] + NADP(+)</text>
        <dbReference type="Rhea" id="RHEA:41804"/>
        <dbReference type="Rhea" id="RHEA-COMP:9625"/>
        <dbReference type="Rhea" id="RHEA-COMP:9626"/>
        <dbReference type="ChEBI" id="CHEBI:15378"/>
        <dbReference type="ChEBI" id="CHEBI:57783"/>
        <dbReference type="ChEBI" id="CHEBI:58349"/>
        <dbReference type="ChEBI" id="CHEBI:78450"/>
        <dbReference type="ChEBI" id="CHEBI:78451"/>
    </reaction>
    <physiologicalReaction direction="left-to-right" evidence="43">
        <dbReference type="Rhea" id="RHEA:41805"/>
    </physiologicalReaction>
</comment>
<evidence type="ECO:0000256" key="39">
    <source>
        <dbReference type="ARBA" id="ARBA00047500"/>
    </source>
</evidence>
<dbReference type="SMART" id="SM00829">
    <property type="entry name" value="PKS_ER"/>
    <property type="match status" value="1"/>
</dbReference>
<dbReference type="SMART" id="SM00827">
    <property type="entry name" value="PKS_AT"/>
    <property type="match status" value="1"/>
</dbReference>
<comment type="catalytic activity">
    <reaction evidence="61">
        <text>butanoyl-[ACP] + malonyl-[ACP] + H(+) = 3-oxohexanoyl-[ACP] + holo-[ACP] + CO2</text>
        <dbReference type="Rhea" id="RHEA:41820"/>
        <dbReference type="Rhea" id="RHEA-COMP:9623"/>
        <dbReference type="Rhea" id="RHEA-COMP:9628"/>
        <dbReference type="Rhea" id="RHEA-COMP:9629"/>
        <dbReference type="Rhea" id="RHEA-COMP:9685"/>
        <dbReference type="ChEBI" id="CHEBI:15378"/>
        <dbReference type="ChEBI" id="CHEBI:16526"/>
        <dbReference type="ChEBI" id="CHEBI:64479"/>
        <dbReference type="ChEBI" id="CHEBI:78449"/>
        <dbReference type="ChEBI" id="CHEBI:78454"/>
        <dbReference type="ChEBI" id="CHEBI:78456"/>
    </reaction>
    <physiologicalReaction direction="left-to-right" evidence="61">
        <dbReference type="Rhea" id="RHEA:41821"/>
    </physiologicalReaction>
</comment>
<gene>
    <name evidence="67" type="ORF">LARSCL_LOCUS9256</name>
</gene>
<evidence type="ECO:0000256" key="25">
    <source>
        <dbReference type="ARBA" id="ARBA00023373"/>
    </source>
</evidence>
<comment type="catalytic activity">
    <reaction evidence="62">
        <text>(2E)-decenoyl-[ACP] + NADPH + H(+) = decanoyl-[ACP] + NADP(+)</text>
        <dbReference type="Rhea" id="RHEA:41864"/>
        <dbReference type="Rhea" id="RHEA-COMP:9639"/>
        <dbReference type="Rhea" id="RHEA-COMP:9640"/>
        <dbReference type="ChEBI" id="CHEBI:15378"/>
        <dbReference type="ChEBI" id="CHEBI:57783"/>
        <dbReference type="ChEBI" id="CHEBI:58349"/>
        <dbReference type="ChEBI" id="CHEBI:78467"/>
        <dbReference type="ChEBI" id="CHEBI:78468"/>
    </reaction>
    <physiologicalReaction direction="left-to-right" evidence="62">
        <dbReference type="Rhea" id="RHEA:41865"/>
    </physiologicalReaction>
</comment>
<dbReference type="Pfam" id="PF08659">
    <property type="entry name" value="KR"/>
    <property type="match status" value="1"/>
</dbReference>
<comment type="catalytic activity">
    <reaction evidence="55">
        <text>(2E)-octadecenoyl-[ACP] + NADPH + H(+) = octadecanoyl-[ACP] + NADP(+)</text>
        <dbReference type="Rhea" id="RHEA:41928"/>
        <dbReference type="Rhea" id="RHEA-COMP:9655"/>
        <dbReference type="Rhea" id="RHEA-COMP:9656"/>
        <dbReference type="ChEBI" id="CHEBI:15378"/>
        <dbReference type="ChEBI" id="CHEBI:57783"/>
        <dbReference type="ChEBI" id="CHEBI:58349"/>
        <dbReference type="ChEBI" id="CHEBI:78489"/>
        <dbReference type="ChEBI" id="CHEBI:78495"/>
    </reaction>
    <physiologicalReaction direction="left-to-right" evidence="55">
        <dbReference type="Rhea" id="RHEA:41929"/>
    </physiologicalReaction>
</comment>
<evidence type="ECO:0000256" key="13">
    <source>
        <dbReference type="ARBA" id="ARBA00022801"/>
    </source>
</evidence>
<evidence type="ECO:0000256" key="7">
    <source>
        <dbReference type="ARBA" id="ARBA00018769"/>
    </source>
</evidence>
<dbReference type="Pfam" id="PF21149">
    <property type="entry name" value="FAS_pseudo-KR"/>
    <property type="match status" value="1"/>
</dbReference>
<dbReference type="InterPro" id="IPR014031">
    <property type="entry name" value="Ketoacyl_synth_C"/>
</dbReference>
<comment type="catalytic activity">
    <reaction evidence="46">
        <text>(2E)-dodecenoyl-[ACP] + NADPH + H(+) = dodecanoyl-[ACP] + NADP(+)</text>
        <dbReference type="Rhea" id="RHEA:41880"/>
        <dbReference type="Rhea" id="RHEA-COMP:9643"/>
        <dbReference type="Rhea" id="RHEA-COMP:9644"/>
        <dbReference type="ChEBI" id="CHEBI:15378"/>
        <dbReference type="ChEBI" id="CHEBI:57783"/>
        <dbReference type="ChEBI" id="CHEBI:58349"/>
        <dbReference type="ChEBI" id="CHEBI:65264"/>
        <dbReference type="ChEBI" id="CHEBI:78472"/>
    </reaction>
    <physiologicalReaction direction="left-to-right" evidence="46">
        <dbReference type="Rhea" id="RHEA:41881"/>
    </physiologicalReaction>
</comment>
<dbReference type="FunFam" id="3.40.50.720:FF:000209">
    <property type="entry name" value="Polyketide synthase Pks12"/>
    <property type="match status" value="1"/>
</dbReference>
<feature type="active site" description="Proton donor; for dehydratase activity" evidence="64">
    <location>
        <position position="1035"/>
    </location>
</feature>
<keyword evidence="22" id="KW-0511">Multifunctional enzyme</keyword>
<comment type="catalytic activity">
    <reaction evidence="28">
        <text>(3R)-hydroxytetradecanoyl-[ACP] = (2E)-tetradecenoyl-[ACP] + H2O</text>
        <dbReference type="Rhea" id="RHEA:41892"/>
        <dbReference type="Rhea" id="RHEA-COMP:9646"/>
        <dbReference type="Rhea" id="RHEA-COMP:9647"/>
        <dbReference type="ChEBI" id="CHEBI:15377"/>
        <dbReference type="ChEBI" id="CHEBI:78474"/>
        <dbReference type="ChEBI" id="CHEBI:78475"/>
    </reaction>
    <physiologicalReaction direction="left-to-right" evidence="28">
        <dbReference type="Rhea" id="RHEA:41893"/>
    </physiologicalReaction>
</comment>
<evidence type="ECO:0000256" key="22">
    <source>
        <dbReference type="ARBA" id="ARBA00023268"/>
    </source>
</evidence>
<dbReference type="SMART" id="SM00822">
    <property type="entry name" value="PKS_KR"/>
    <property type="match status" value="1"/>
</dbReference>
<dbReference type="InterPro" id="IPR042104">
    <property type="entry name" value="PKS_dehydratase_sf"/>
</dbReference>
<dbReference type="Proteomes" id="UP001497382">
    <property type="component" value="Unassembled WGS sequence"/>
</dbReference>
<dbReference type="Pfam" id="PF02801">
    <property type="entry name" value="Ketoacyl-synt_C"/>
    <property type="match status" value="1"/>
</dbReference>
<evidence type="ECO:0000256" key="40">
    <source>
        <dbReference type="ARBA" id="ARBA00047578"/>
    </source>
</evidence>
<evidence type="ECO:0000256" key="44">
    <source>
        <dbReference type="ARBA" id="ARBA00047961"/>
    </source>
</evidence>
<dbReference type="InterPro" id="IPR020843">
    <property type="entry name" value="ER"/>
</dbReference>
<dbReference type="InterPro" id="IPR036736">
    <property type="entry name" value="ACP-like_sf"/>
</dbReference>
<evidence type="ECO:0000256" key="58">
    <source>
        <dbReference type="ARBA" id="ARBA00049263"/>
    </source>
</evidence>
<evidence type="ECO:0000256" key="21">
    <source>
        <dbReference type="ARBA" id="ARBA00023160"/>
    </source>
</evidence>
<evidence type="ECO:0000256" key="33">
    <source>
        <dbReference type="ARBA" id="ARBA00044883"/>
    </source>
</evidence>
<dbReference type="InterPro" id="IPR016039">
    <property type="entry name" value="Thiolase-like"/>
</dbReference>
<comment type="catalytic activity">
    <reaction evidence="33">
        <text>acetyl-CoA + n malonyl-CoA + 2n NADPH + 2n H(+) = a long-chain fatty acid + (n+1) CoA + n CO2 + 2n NADP(+).</text>
        <dbReference type="EC" id="2.3.1.85"/>
    </reaction>
</comment>
<evidence type="ECO:0000256" key="20">
    <source>
        <dbReference type="ARBA" id="ARBA00023098"/>
    </source>
</evidence>
<reference evidence="67 68" key="1">
    <citation type="submission" date="2024-04" db="EMBL/GenBank/DDBJ databases">
        <authorList>
            <person name="Rising A."/>
            <person name="Reimegard J."/>
            <person name="Sonavane S."/>
            <person name="Akerstrom W."/>
            <person name="Nylinder S."/>
            <person name="Hedman E."/>
            <person name="Kallberg Y."/>
        </authorList>
    </citation>
    <scope>NUCLEOTIDE SEQUENCE [LARGE SCALE GENOMIC DNA]</scope>
</reference>
<dbReference type="CDD" id="cd08954">
    <property type="entry name" value="KR_1_FAS_SDR_x"/>
    <property type="match status" value="1"/>
</dbReference>
<evidence type="ECO:0000256" key="49">
    <source>
        <dbReference type="ARBA" id="ARBA00048506"/>
    </source>
</evidence>
<comment type="catalytic activity">
    <reaction evidence="23">
        <text>(3R)-hydroxyoctanoyl-[ACP] = (2E)-octenoyl-[ACP] + H2O</text>
        <dbReference type="Rhea" id="RHEA:41844"/>
        <dbReference type="Rhea" id="RHEA-COMP:9634"/>
        <dbReference type="Rhea" id="RHEA-COMP:9635"/>
        <dbReference type="ChEBI" id="CHEBI:15377"/>
        <dbReference type="ChEBI" id="CHEBI:78461"/>
        <dbReference type="ChEBI" id="CHEBI:78462"/>
    </reaction>
    <physiologicalReaction direction="left-to-right" evidence="23">
        <dbReference type="Rhea" id="RHEA:41845"/>
    </physiologicalReaction>
</comment>
<comment type="catalytic activity">
    <reaction evidence="40">
        <text>dodecanoyl-[ACP] + malonyl-[ACP] + H(+) = 3-oxotetradecanoyl-[ACP] + holo-[ACP] + CO2</text>
        <dbReference type="Rhea" id="RHEA:41884"/>
        <dbReference type="Rhea" id="RHEA-COMP:9623"/>
        <dbReference type="Rhea" id="RHEA-COMP:9644"/>
        <dbReference type="Rhea" id="RHEA-COMP:9645"/>
        <dbReference type="Rhea" id="RHEA-COMP:9685"/>
        <dbReference type="ChEBI" id="CHEBI:15378"/>
        <dbReference type="ChEBI" id="CHEBI:16526"/>
        <dbReference type="ChEBI" id="CHEBI:64479"/>
        <dbReference type="ChEBI" id="CHEBI:65264"/>
        <dbReference type="ChEBI" id="CHEBI:78449"/>
        <dbReference type="ChEBI" id="CHEBI:78473"/>
    </reaction>
    <physiologicalReaction direction="left-to-right" evidence="40">
        <dbReference type="Rhea" id="RHEA:41885"/>
    </physiologicalReaction>
</comment>
<comment type="catalytic activity">
    <reaction evidence="34">
        <text>3-oxooctadecanoyl-[ACP] + NADPH + H(+) = (3R)-hydroxyoctadecanoyl-[ACP] + NADP(+)</text>
        <dbReference type="Rhea" id="RHEA:41920"/>
        <dbReference type="Rhea" id="RHEA-COMP:9653"/>
        <dbReference type="Rhea" id="RHEA-COMP:9654"/>
        <dbReference type="ChEBI" id="CHEBI:15378"/>
        <dbReference type="ChEBI" id="CHEBI:57783"/>
        <dbReference type="ChEBI" id="CHEBI:58349"/>
        <dbReference type="ChEBI" id="CHEBI:78487"/>
        <dbReference type="ChEBI" id="CHEBI:78488"/>
    </reaction>
    <physiologicalReaction direction="left-to-right" evidence="34">
        <dbReference type="Rhea" id="RHEA:41921"/>
    </physiologicalReaction>
</comment>
<dbReference type="InterPro" id="IPR050091">
    <property type="entry name" value="PKS_NRPS_Biosynth_Enz"/>
</dbReference>
<comment type="catalytic activity">
    <reaction evidence="48">
        <text>(2E)-octenoyl-[ACP] + NADPH + H(+) = octanoyl-[ACP] + NADP(+)</text>
        <dbReference type="Rhea" id="RHEA:41848"/>
        <dbReference type="Rhea" id="RHEA-COMP:9635"/>
        <dbReference type="Rhea" id="RHEA-COMP:9636"/>
        <dbReference type="ChEBI" id="CHEBI:15378"/>
        <dbReference type="ChEBI" id="CHEBI:57783"/>
        <dbReference type="ChEBI" id="CHEBI:58349"/>
        <dbReference type="ChEBI" id="CHEBI:78462"/>
        <dbReference type="ChEBI" id="CHEBI:78463"/>
    </reaction>
    <physiologicalReaction direction="left-to-right" evidence="48">
        <dbReference type="Rhea" id="RHEA:41849"/>
    </physiologicalReaction>
</comment>
<comment type="catalytic activity">
    <reaction evidence="59">
        <text>3-oxohexadecanoyl-[ACP] + NADPH + H(+) = (3R)-hydroxyhexadecanoyl-[ACP] + NADP(+)</text>
        <dbReference type="Rhea" id="RHEA:41904"/>
        <dbReference type="Rhea" id="RHEA-COMP:9649"/>
        <dbReference type="Rhea" id="RHEA-COMP:9650"/>
        <dbReference type="ChEBI" id="CHEBI:15378"/>
        <dbReference type="ChEBI" id="CHEBI:57783"/>
        <dbReference type="ChEBI" id="CHEBI:58349"/>
        <dbReference type="ChEBI" id="CHEBI:78478"/>
        <dbReference type="ChEBI" id="CHEBI:78480"/>
    </reaction>
    <physiologicalReaction direction="left-to-right" evidence="59">
        <dbReference type="Rhea" id="RHEA:41905"/>
    </physiologicalReaction>
</comment>
<dbReference type="InterPro" id="IPR020841">
    <property type="entry name" value="PKS_Beta-ketoAc_synthase_dom"/>
</dbReference>
<dbReference type="GO" id="GO:0006633">
    <property type="term" value="P:fatty acid biosynthetic process"/>
    <property type="evidence" value="ECO:0007669"/>
    <property type="project" value="UniProtKB-KW"/>
</dbReference>
<dbReference type="EMBL" id="CAXIEN010000102">
    <property type="protein sequence ID" value="CAL1277493.1"/>
    <property type="molecule type" value="Genomic_DNA"/>
</dbReference>
<evidence type="ECO:0000256" key="48">
    <source>
        <dbReference type="ARBA" id="ARBA00048420"/>
    </source>
</evidence>
<keyword evidence="21" id="KW-0275">Fatty acid biosynthesis</keyword>
<dbReference type="InterPro" id="IPR049391">
    <property type="entry name" value="FAS_pseudo-KR"/>
</dbReference>
<keyword evidence="14" id="KW-0276">Fatty acid metabolism</keyword>
<dbReference type="Pfam" id="PF00698">
    <property type="entry name" value="Acyl_transf_1"/>
    <property type="match status" value="1"/>
</dbReference>
<evidence type="ECO:0000256" key="45">
    <source>
        <dbReference type="ARBA" id="ARBA00048051"/>
    </source>
</evidence>
<evidence type="ECO:0000313" key="67">
    <source>
        <dbReference type="EMBL" id="CAL1277493.1"/>
    </source>
</evidence>
<comment type="catalytic activity">
    <reaction evidence="45">
        <text>hexadecanoyl-[ACP] + malonyl-[ACP] + H(+) = 3-oxooctadecanoyl-[ACP] + holo-[ACP] + CO2</text>
        <dbReference type="Rhea" id="RHEA:41916"/>
        <dbReference type="Rhea" id="RHEA-COMP:9623"/>
        <dbReference type="Rhea" id="RHEA-COMP:9652"/>
        <dbReference type="Rhea" id="RHEA-COMP:9653"/>
        <dbReference type="Rhea" id="RHEA-COMP:9685"/>
        <dbReference type="ChEBI" id="CHEBI:15378"/>
        <dbReference type="ChEBI" id="CHEBI:16526"/>
        <dbReference type="ChEBI" id="CHEBI:64479"/>
        <dbReference type="ChEBI" id="CHEBI:78449"/>
        <dbReference type="ChEBI" id="CHEBI:78483"/>
        <dbReference type="ChEBI" id="CHEBI:78487"/>
    </reaction>
    <physiologicalReaction direction="left-to-right" evidence="45">
        <dbReference type="Rhea" id="RHEA:41917"/>
    </physiologicalReaction>
</comment>
<evidence type="ECO:0000256" key="54">
    <source>
        <dbReference type="ARBA" id="ARBA00048935"/>
    </source>
</evidence>
<evidence type="ECO:0000256" key="18">
    <source>
        <dbReference type="ARBA" id="ARBA00023002"/>
    </source>
</evidence>
<comment type="catalytic activity">
    <reaction evidence="35">
        <text>hexanoyl-[ACP] + malonyl-[ACP] + H(+) = 3-oxooctanoyl-[ACP] + holo-[ACP] + CO2</text>
        <dbReference type="Rhea" id="RHEA:41836"/>
        <dbReference type="Rhea" id="RHEA-COMP:9623"/>
        <dbReference type="Rhea" id="RHEA-COMP:9632"/>
        <dbReference type="Rhea" id="RHEA-COMP:9633"/>
        <dbReference type="Rhea" id="RHEA-COMP:9685"/>
        <dbReference type="ChEBI" id="CHEBI:15378"/>
        <dbReference type="ChEBI" id="CHEBI:16526"/>
        <dbReference type="ChEBI" id="CHEBI:64479"/>
        <dbReference type="ChEBI" id="CHEBI:78449"/>
        <dbReference type="ChEBI" id="CHEBI:78459"/>
        <dbReference type="ChEBI" id="CHEBI:78460"/>
    </reaction>
    <physiologicalReaction direction="left-to-right" evidence="35">
        <dbReference type="Rhea" id="RHEA:41837"/>
    </physiologicalReaction>
</comment>
<evidence type="ECO:0000256" key="61">
    <source>
        <dbReference type="ARBA" id="ARBA00049449"/>
    </source>
</evidence>
<evidence type="ECO:0000256" key="26">
    <source>
        <dbReference type="ARBA" id="ARBA00023388"/>
    </source>
</evidence>
<comment type="catalytic activity">
    <reaction evidence="51">
        <text>a 2,3-saturated acyl-[ACP] + NADP(+) = a (2E)-enoyl-[ACP] + NADPH + H(+)</text>
        <dbReference type="Rhea" id="RHEA:22564"/>
        <dbReference type="Rhea" id="RHEA-COMP:9925"/>
        <dbReference type="Rhea" id="RHEA-COMP:9926"/>
        <dbReference type="ChEBI" id="CHEBI:15378"/>
        <dbReference type="ChEBI" id="CHEBI:57783"/>
        <dbReference type="ChEBI" id="CHEBI:58349"/>
        <dbReference type="ChEBI" id="CHEBI:78784"/>
        <dbReference type="ChEBI" id="CHEBI:78785"/>
        <dbReference type="EC" id="1.3.1.39"/>
    </reaction>
    <physiologicalReaction direction="right-to-left" evidence="51">
        <dbReference type="Rhea" id="RHEA:22566"/>
    </physiologicalReaction>
</comment>
<dbReference type="GO" id="GO:0004315">
    <property type="term" value="F:3-oxoacyl-[acyl-carrier-protein] synthase activity"/>
    <property type="evidence" value="ECO:0007669"/>
    <property type="project" value="UniProtKB-EC"/>
</dbReference>
<comment type="catalytic activity">
    <reaction evidence="53">
        <text>hexadecanoyl-[ACP] + H2O = hexadecanoate + holo-[ACP] + H(+)</text>
        <dbReference type="Rhea" id="RHEA:41932"/>
        <dbReference type="Rhea" id="RHEA-COMP:9652"/>
        <dbReference type="Rhea" id="RHEA-COMP:9685"/>
        <dbReference type="ChEBI" id="CHEBI:7896"/>
        <dbReference type="ChEBI" id="CHEBI:15377"/>
        <dbReference type="ChEBI" id="CHEBI:15378"/>
        <dbReference type="ChEBI" id="CHEBI:64479"/>
        <dbReference type="ChEBI" id="CHEBI:78483"/>
        <dbReference type="EC" id="3.1.2.14"/>
    </reaction>
    <physiologicalReaction direction="left-to-right" evidence="53">
        <dbReference type="Rhea" id="RHEA:41933"/>
    </physiologicalReaction>
</comment>
<evidence type="ECO:0000256" key="38">
    <source>
        <dbReference type="ARBA" id="ARBA00047451"/>
    </source>
</evidence>
<evidence type="ECO:0000256" key="1">
    <source>
        <dbReference type="ARBA" id="ARBA00005189"/>
    </source>
</evidence>
<dbReference type="InterPro" id="IPR016036">
    <property type="entry name" value="Malonyl_transacylase_ACP-bd"/>
</dbReference>
<comment type="catalytic activity">
    <reaction evidence="30">
        <text>(3R)-hydroxyhexadecanoyl-[ACP] = (2E)-hexadecenoyl-[ACP] + H2O</text>
        <dbReference type="Rhea" id="RHEA:41908"/>
        <dbReference type="Rhea" id="RHEA-COMP:9650"/>
        <dbReference type="Rhea" id="RHEA-COMP:9651"/>
        <dbReference type="ChEBI" id="CHEBI:15377"/>
        <dbReference type="ChEBI" id="CHEBI:78480"/>
        <dbReference type="ChEBI" id="CHEBI:78481"/>
    </reaction>
    <physiologicalReaction direction="left-to-right" evidence="30">
        <dbReference type="Rhea" id="RHEA:41909"/>
    </physiologicalReaction>
</comment>
<comment type="catalytic activity">
    <reaction evidence="38">
        <text>tetradecanoyl-[ACP] + malonyl-[ACP] + H(+) = 3-oxohexadecanoyl-[ACP] + holo-[ACP] + CO2</text>
        <dbReference type="Rhea" id="RHEA:41900"/>
        <dbReference type="Rhea" id="RHEA-COMP:9623"/>
        <dbReference type="Rhea" id="RHEA-COMP:9648"/>
        <dbReference type="Rhea" id="RHEA-COMP:9649"/>
        <dbReference type="Rhea" id="RHEA-COMP:9685"/>
        <dbReference type="ChEBI" id="CHEBI:15378"/>
        <dbReference type="ChEBI" id="CHEBI:16526"/>
        <dbReference type="ChEBI" id="CHEBI:64479"/>
        <dbReference type="ChEBI" id="CHEBI:78449"/>
        <dbReference type="ChEBI" id="CHEBI:78477"/>
        <dbReference type="ChEBI" id="CHEBI:78478"/>
    </reaction>
    <physiologicalReaction direction="left-to-right" evidence="38">
        <dbReference type="Rhea" id="RHEA:41901"/>
    </physiologicalReaction>
</comment>